<evidence type="ECO:0000313" key="2">
    <source>
        <dbReference type="Proteomes" id="UP000316882"/>
    </source>
</evidence>
<evidence type="ECO:0000313" key="1">
    <source>
        <dbReference type="EMBL" id="GEB34710.1"/>
    </source>
</evidence>
<comment type="caution">
    <text evidence="1">The sequence shown here is derived from an EMBL/GenBank/DDBJ whole genome shotgun (WGS) entry which is preliminary data.</text>
</comment>
<protein>
    <recommendedName>
        <fullName evidence="3">GTP pyrophosphokinase</fullName>
    </recommendedName>
</protein>
<dbReference type="PANTHER" id="PTHR46246:SF1">
    <property type="entry name" value="GUANOSINE-3',5'-BIS(DIPHOSPHATE) 3'-PYROPHOSPHOHYDROLASE MESH1"/>
    <property type="match status" value="1"/>
</dbReference>
<dbReference type="InterPro" id="IPR052194">
    <property type="entry name" value="MESH1"/>
</dbReference>
<dbReference type="AlphaFoldDB" id="A0A4Y3PJN1"/>
<keyword evidence="2" id="KW-1185">Reference proteome</keyword>
<dbReference type="EMBL" id="BJMH01000026">
    <property type="protein sequence ID" value="GEB34710.1"/>
    <property type="molecule type" value="Genomic_DNA"/>
</dbReference>
<dbReference type="STRING" id="54914.AV540_19210"/>
<sequence>MGTVEKAIALAAQAHAGQTDKGNHPYILHPLRVMLKMPTDETRIAAVLHDVLEDTAITEEDLRAAGFSQAIVSAVIALTRREGESYPDFIRRASEDPIARVVKLGDIEDNLDLSRIAVPTEQDRERQKRYEEAAKLLRLRS</sequence>
<dbReference type="PANTHER" id="PTHR46246">
    <property type="entry name" value="GUANOSINE-3',5'-BIS(DIPHOSPHATE) 3'-PYROPHOSPHOHYDROLASE MESH1"/>
    <property type="match status" value="1"/>
</dbReference>
<organism evidence="1 2">
    <name type="scientific">Brevibacillus parabrevis</name>
    <dbReference type="NCBI Taxonomy" id="54914"/>
    <lineage>
        <taxon>Bacteria</taxon>
        <taxon>Bacillati</taxon>
        <taxon>Bacillota</taxon>
        <taxon>Bacilli</taxon>
        <taxon>Bacillales</taxon>
        <taxon>Paenibacillaceae</taxon>
        <taxon>Brevibacillus</taxon>
    </lineage>
</organism>
<dbReference type="Gene3D" id="1.10.3210.10">
    <property type="entry name" value="Hypothetical protein af1432"/>
    <property type="match status" value="1"/>
</dbReference>
<accession>A0A4Y3PJN1</accession>
<gene>
    <name evidence="1" type="ORF">BPA01_42900</name>
</gene>
<dbReference type="Pfam" id="PF13328">
    <property type="entry name" value="HD_4"/>
    <property type="match status" value="1"/>
</dbReference>
<evidence type="ECO:0008006" key="3">
    <source>
        <dbReference type="Google" id="ProtNLM"/>
    </source>
</evidence>
<dbReference type="RefSeq" id="WP_122964883.1">
    <property type="nucleotide sequence ID" value="NZ_BJMH01000026.1"/>
</dbReference>
<dbReference type="SUPFAM" id="SSF109604">
    <property type="entry name" value="HD-domain/PDEase-like"/>
    <property type="match status" value="1"/>
</dbReference>
<dbReference type="GO" id="GO:0008893">
    <property type="term" value="F:guanosine-3',5'-bis(diphosphate) 3'-diphosphatase activity"/>
    <property type="evidence" value="ECO:0007669"/>
    <property type="project" value="TreeGrafter"/>
</dbReference>
<dbReference type="Proteomes" id="UP000316882">
    <property type="component" value="Unassembled WGS sequence"/>
</dbReference>
<dbReference type="GeneID" id="87612381"/>
<proteinExistence type="predicted"/>
<name>A0A4Y3PJN1_BREPA</name>
<reference evidence="1 2" key="1">
    <citation type="submission" date="2019-06" db="EMBL/GenBank/DDBJ databases">
        <title>Whole genome shotgun sequence of Brevibacillus parabrevis NBRC 12334.</title>
        <authorList>
            <person name="Hosoyama A."/>
            <person name="Uohara A."/>
            <person name="Ohji S."/>
            <person name="Ichikawa N."/>
        </authorList>
    </citation>
    <scope>NUCLEOTIDE SEQUENCE [LARGE SCALE GENOMIC DNA]</scope>
    <source>
        <strain evidence="1 2">NBRC 12334</strain>
    </source>
</reference>